<proteinExistence type="predicted"/>
<protein>
    <recommendedName>
        <fullName evidence="3">Alpha/beta hydrolase</fullName>
    </recommendedName>
</protein>
<comment type="caution">
    <text evidence="1">The sequence shown here is derived from an EMBL/GenBank/DDBJ whole genome shotgun (WGS) entry which is preliminary data.</text>
</comment>
<evidence type="ECO:0008006" key="3">
    <source>
        <dbReference type="Google" id="ProtNLM"/>
    </source>
</evidence>
<organism evidence="1 2">
    <name type="scientific">Marasmiellus scandens</name>
    <dbReference type="NCBI Taxonomy" id="2682957"/>
    <lineage>
        <taxon>Eukaryota</taxon>
        <taxon>Fungi</taxon>
        <taxon>Dikarya</taxon>
        <taxon>Basidiomycota</taxon>
        <taxon>Agaricomycotina</taxon>
        <taxon>Agaricomycetes</taxon>
        <taxon>Agaricomycetidae</taxon>
        <taxon>Agaricales</taxon>
        <taxon>Marasmiineae</taxon>
        <taxon>Omphalotaceae</taxon>
        <taxon>Marasmiellus</taxon>
    </lineage>
</organism>
<sequence>MLNRTLTSFAHRISAIIGAKRLYSSHIIRNPSDSAPRIVPTPLTFVSATNWDHSAHRKGLSILAELYTAKGYTCLDVDLSLSPDATSTSPKLMEYFESELDSIVRMSFIPFPPVIIARGVACLITQTYISSHPASGLVLISPPPCNTMIPRNLLPTPLPEFDFEPKFPICVVATEEDMQILQRHNRLVKDQAADVIIVKNVDGQEAFTKIEQWLDEIGI</sequence>
<keyword evidence="2" id="KW-1185">Reference proteome</keyword>
<dbReference type="InterPro" id="IPR029058">
    <property type="entry name" value="AB_hydrolase_fold"/>
</dbReference>
<dbReference type="Gene3D" id="3.40.50.1820">
    <property type="entry name" value="alpha/beta hydrolase"/>
    <property type="match status" value="1"/>
</dbReference>
<dbReference type="EMBL" id="JBANRG010000006">
    <property type="protein sequence ID" value="KAK7465711.1"/>
    <property type="molecule type" value="Genomic_DNA"/>
</dbReference>
<name>A0ABR1JRE9_9AGAR</name>
<dbReference type="SUPFAM" id="SSF53474">
    <property type="entry name" value="alpha/beta-Hydrolases"/>
    <property type="match status" value="1"/>
</dbReference>
<accession>A0ABR1JRE9</accession>
<evidence type="ECO:0000313" key="2">
    <source>
        <dbReference type="Proteomes" id="UP001498398"/>
    </source>
</evidence>
<gene>
    <name evidence="1" type="ORF">VKT23_005682</name>
</gene>
<reference evidence="1 2" key="1">
    <citation type="submission" date="2024-01" db="EMBL/GenBank/DDBJ databases">
        <title>A draft genome for the cacao thread blight pathogen Marasmiellus scandens.</title>
        <authorList>
            <person name="Baruah I.K."/>
            <person name="Leung J."/>
            <person name="Bukari Y."/>
            <person name="Amoako-Attah I."/>
            <person name="Meinhardt L.W."/>
            <person name="Bailey B.A."/>
            <person name="Cohen S.P."/>
        </authorList>
    </citation>
    <scope>NUCLEOTIDE SEQUENCE [LARGE SCALE GENOMIC DNA]</scope>
    <source>
        <strain evidence="1 2">GH-19</strain>
    </source>
</reference>
<dbReference type="Proteomes" id="UP001498398">
    <property type="component" value="Unassembled WGS sequence"/>
</dbReference>
<evidence type="ECO:0000313" key="1">
    <source>
        <dbReference type="EMBL" id="KAK7465711.1"/>
    </source>
</evidence>